<sequence>MGGTVRRGSLMFGYVIPAPVLNLLVHNGGLIHSLIVGGTSQWAQLELFAVRRWHQSFGAALAGKPISTAAWSHISSKVSSPFGNAFIWSTSSFCNASMT</sequence>
<evidence type="ECO:0000313" key="2">
    <source>
        <dbReference type="EMBL" id="CDY63549.1"/>
    </source>
</evidence>
<dbReference type="EMBL" id="HG994367">
    <property type="protein sequence ID" value="CAF1710192.1"/>
    <property type="molecule type" value="Genomic_DNA"/>
</dbReference>
<dbReference type="AlphaFoldDB" id="A0A078JEC1"/>
<reference evidence="2 3" key="1">
    <citation type="journal article" date="2014" name="Science">
        <title>Plant genetics. Early allopolyploid evolution in the post-Neolithic Brassica napus oilseed genome.</title>
        <authorList>
            <person name="Chalhoub B."/>
            <person name="Denoeud F."/>
            <person name="Liu S."/>
            <person name="Parkin I.A."/>
            <person name="Tang H."/>
            <person name="Wang X."/>
            <person name="Chiquet J."/>
            <person name="Belcram H."/>
            <person name="Tong C."/>
            <person name="Samans B."/>
            <person name="Correa M."/>
            <person name="Da Silva C."/>
            <person name="Just J."/>
            <person name="Falentin C."/>
            <person name="Koh C.S."/>
            <person name="Le Clainche I."/>
            <person name="Bernard M."/>
            <person name="Bento P."/>
            <person name="Noel B."/>
            <person name="Labadie K."/>
            <person name="Alberti A."/>
            <person name="Charles M."/>
            <person name="Arnaud D."/>
            <person name="Guo H."/>
            <person name="Daviaud C."/>
            <person name="Alamery S."/>
            <person name="Jabbari K."/>
            <person name="Zhao M."/>
            <person name="Edger P.P."/>
            <person name="Chelaifa H."/>
            <person name="Tack D."/>
            <person name="Lassalle G."/>
            <person name="Mestiri I."/>
            <person name="Schnel N."/>
            <person name="Le Paslier M.C."/>
            <person name="Fan G."/>
            <person name="Renault V."/>
            <person name="Bayer P.E."/>
            <person name="Golicz A.A."/>
            <person name="Manoli S."/>
            <person name="Lee T.H."/>
            <person name="Thi V.H."/>
            <person name="Chalabi S."/>
            <person name="Hu Q."/>
            <person name="Fan C."/>
            <person name="Tollenaere R."/>
            <person name="Lu Y."/>
            <person name="Battail C."/>
            <person name="Shen J."/>
            <person name="Sidebottom C.H."/>
            <person name="Wang X."/>
            <person name="Canaguier A."/>
            <person name="Chauveau A."/>
            <person name="Berard A."/>
            <person name="Deniot G."/>
            <person name="Guan M."/>
            <person name="Liu Z."/>
            <person name="Sun F."/>
            <person name="Lim Y.P."/>
            <person name="Lyons E."/>
            <person name="Town C.D."/>
            <person name="Bancroft I."/>
            <person name="Wang X."/>
            <person name="Meng J."/>
            <person name="Ma J."/>
            <person name="Pires J.C."/>
            <person name="King G.J."/>
            <person name="Brunel D."/>
            <person name="Delourme R."/>
            <person name="Renard M."/>
            <person name="Aury J.M."/>
            <person name="Adams K.L."/>
            <person name="Batley J."/>
            <person name="Snowdon R.J."/>
            <person name="Tost J."/>
            <person name="Edwards D."/>
            <person name="Zhou Y."/>
            <person name="Hua W."/>
            <person name="Sharpe A.G."/>
            <person name="Paterson A.H."/>
            <person name="Guan C."/>
            <person name="Wincker P."/>
        </authorList>
    </citation>
    <scope>NUCLEOTIDE SEQUENCE [LARGE SCALE GENOMIC DNA]</scope>
    <source>
        <strain evidence="3">cv. Darmor-bzh</strain>
    </source>
</reference>
<evidence type="ECO:0000313" key="1">
    <source>
        <dbReference type="EMBL" id="CAF1710192.1"/>
    </source>
</evidence>
<reference evidence="2" key="2">
    <citation type="submission" date="2014-06" db="EMBL/GenBank/DDBJ databases">
        <authorList>
            <person name="Genoscope - CEA"/>
        </authorList>
    </citation>
    <scope>NUCLEOTIDE SEQUENCE</scope>
</reference>
<dbReference type="Proteomes" id="UP000028999">
    <property type="component" value="Unassembled WGS sequence"/>
</dbReference>
<gene>
    <name evidence="2" type="primary">BnaC03g76540D</name>
    <name evidence="1" type="ORF">DARMORV10_C03P78840.1</name>
    <name evidence="2" type="ORF">GSBRNA2T00039404001</name>
</gene>
<dbReference type="PaxDb" id="3708-A0A078JEC1"/>
<organism evidence="2 3">
    <name type="scientific">Brassica napus</name>
    <name type="common">Rape</name>
    <dbReference type="NCBI Taxonomy" id="3708"/>
    <lineage>
        <taxon>Eukaryota</taxon>
        <taxon>Viridiplantae</taxon>
        <taxon>Streptophyta</taxon>
        <taxon>Embryophyta</taxon>
        <taxon>Tracheophyta</taxon>
        <taxon>Spermatophyta</taxon>
        <taxon>Magnoliopsida</taxon>
        <taxon>eudicotyledons</taxon>
        <taxon>Gunneridae</taxon>
        <taxon>Pentapetalae</taxon>
        <taxon>rosids</taxon>
        <taxon>malvids</taxon>
        <taxon>Brassicales</taxon>
        <taxon>Brassicaceae</taxon>
        <taxon>Brassiceae</taxon>
        <taxon>Brassica</taxon>
    </lineage>
</organism>
<keyword evidence="3" id="KW-1185">Reference proteome</keyword>
<protein>
    <submittedName>
        <fullName evidence="1">(rape) hypothetical protein</fullName>
    </submittedName>
    <submittedName>
        <fullName evidence="2">BnaC03g76540D protein</fullName>
    </submittedName>
</protein>
<reference evidence="1" key="3">
    <citation type="submission" date="2021-01" db="EMBL/GenBank/DDBJ databases">
        <authorList>
            <consortium name="Genoscope - CEA"/>
            <person name="William W."/>
        </authorList>
    </citation>
    <scope>NUCLEOTIDE SEQUENCE</scope>
</reference>
<dbReference type="Proteomes" id="UP001295469">
    <property type="component" value="Chromosome C03"/>
</dbReference>
<proteinExistence type="predicted"/>
<accession>A0A078JEC1</accession>
<dbReference type="Gramene" id="CDY63549">
    <property type="protein sequence ID" value="CDY63549"/>
    <property type="gene ID" value="GSBRNA2T00039404001"/>
</dbReference>
<evidence type="ECO:0000313" key="3">
    <source>
        <dbReference type="Proteomes" id="UP000028999"/>
    </source>
</evidence>
<dbReference type="EMBL" id="LK034318">
    <property type="protein sequence ID" value="CDY63549.1"/>
    <property type="molecule type" value="Genomic_DNA"/>
</dbReference>
<name>A0A078JEC1_BRANA</name>